<evidence type="ECO:0000313" key="6">
    <source>
        <dbReference type="Proteomes" id="UP000001542"/>
    </source>
</evidence>
<dbReference type="GO" id="GO:0016787">
    <property type="term" value="F:hydrolase activity"/>
    <property type="evidence" value="ECO:0007669"/>
    <property type="project" value="UniProtKB-KW"/>
</dbReference>
<dbReference type="PANTHER" id="PTHR11559">
    <property type="entry name" value="CARBOXYLESTERASE"/>
    <property type="match status" value="1"/>
</dbReference>
<dbReference type="InterPro" id="IPR029058">
    <property type="entry name" value="AB_hydrolase_fold"/>
</dbReference>
<dbReference type="OrthoDB" id="3200163at2759"/>
<dbReference type="InParanoid" id="A2FUX4"/>
<dbReference type="InterPro" id="IPR019819">
    <property type="entry name" value="Carboxylesterase_B_CS"/>
</dbReference>
<dbReference type="KEGG" id="tva:4748983"/>
<dbReference type="AlphaFoldDB" id="A2FUX4"/>
<dbReference type="InterPro" id="IPR050309">
    <property type="entry name" value="Type-B_Carboxylest/Lipase"/>
</dbReference>
<dbReference type="Gene3D" id="3.40.50.1820">
    <property type="entry name" value="alpha/beta hydrolase"/>
    <property type="match status" value="2"/>
</dbReference>
<dbReference type="STRING" id="5722.A2FUX4"/>
<dbReference type="EC" id="3.1.1.-" evidence="3"/>
<evidence type="ECO:0000256" key="3">
    <source>
        <dbReference type="RuleBase" id="RU361235"/>
    </source>
</evidence>
<dbReference type="SUPFAM" id="SSF53474">
    <property type="entry name" value="alpha/beta-Hydrolases"/>
    <property type="match status" value="1"/>
</dbReference>
<keyword evidence="2 3" id="KW-0378">Hydrolase</keyword>
<dbReference type="Proteomes" id="UP000001542">
    <property type="component" value="Unassembled WGS sequence"/>
</dbReference>
<dbReference type="Pfam" id="PF00135">
    <property type="entry name" value="COesterase"/>
    <property type="match status" value="1"/>
</dbReference>
<proteinExistence type="inferred from homology"/>
<dbReference type="SMR" id="A2FUX4"/>
<feature type="domain" description="Carboxylesterase type B" evidence="4">
    <location>
        <begin position="3"/>
        <end position="318"/>
    </location>
</feature>
<dbReference type="eggNOG" id="KOG1516">
    <property type="taxonomic scope" value="Eukaryota"/>
</dbReference>
<keyword evidence="6" id="KW-1185">Reference proteome</keyword>
<name>A2FUX4_TRIV3</name>
<gene>
    <name evidence="5" type="ORF">TVAG_397910</name>
</gene>
<protein>
    <recommendedName>
        <fullName evidence="3">Carboxylic ester hydrolase</fullName>
        <ecNumber evidence="3">3.1.1.-</ecNumber>
    </recommendedName>
</protein>
<dbReference type="PROSITE" id="PS00941">
    <property type="entry name" value="CARBOXYLESTERASE_B_2"/>
    <property type="match status" value="1"/>
</dbReference>
<dbReference type="VEuPathDB" id="TrichDB:TVAGG3_0401700"/>
<dbReference type="FunCoup" id="A2FUX4">
    <property type="interactions" value="1"/>
</dbReference>
<dbReference type="RefSeq" id="XP_001304220.1">
    <property type="nucleotide sequence ID" value="XM_001304219.1"/>
</dbReference>
<reference evidence="5" key="1">
    <citation type="submission" date="2006-10" db="EMBL/GenBank/DDBJ databases">
        <authorList>
            <person name="Amadeo P."/>
            <person name="Zhao Q."/>
            <person name="Wortman J."/>
            <person name="Fraser-Liggett C."/>
            <person name="Carlton J."/>
        </authorList>
    </citation>
    <scope>NUCLEOTIDE SEQUENCE</scope>
    <source>
        <strain evidence="5">G3</strain>
    </source>
</reference>
<evidence type="ECO:0000313" key="5">
    <source>
        <dbReference type="EMBL" id="EAX91290.1"/>
    </source>
</evidence>
<dbReference type="InterPro" id="IPR002018">
    <property type="entry name" value="CarbesteraseB"/>
</dbReference>
<dbReference type="PROSITE" id="PS00122">
    <property type="entry name" value="CARBOXYLESTERASE_B_1"/>
    <property type="match status" value="1"/>
</dbReference>
<reference evidence="5" key="2">
    <citation type="journal article" date="2007" name="Science">
        <title>Draft genome sequence of the sexually transmitted pathogen Trichomonas vaginalis.</title>
        <authorList>
            <person name="Carlton J.M."/>
            <person name="Hirt R.P."/>
            <person name="Silva J.C."/>
            <person name="Delcher A.L."/>
            <person name="Schatz M."/>
            <person name="Zhao Q."/>
            <person name="Wortman J.R."/>
            <person name="Bidwell S.L."/>
            <person name="Alsmark U.C.M."/>
            <person name="Besteiro S."/>
            <person name="Sicheritz-Ponten T."/>
            <person name="Noel C.J."/>
            <person name="Dacks J.B."/>
            <person name="Foster P.G."/>
            <person name="Simillion C."/>
            <person name="Van de Peer Y."/>
            <person name="Miranda-Saavedra D."/>
            <person name="Barton G.J."/>
            <person name="Westrop G.D."/>
            <person name="Mueller S."/>
            <person name="Dessi D."/>
            <person name="Fiori P.L."/>
            <person name="Ren Q."/>
            <person name="Paulsen I."/>
            <person name="Zhang H."/>
            <person name="Bastida-Corcuera F.D."/>
            <person name="Simoes-Barbosa A."/>
            <person name="Brown M.T."/>
            <person name="Hayes R.D."/>
            <person name="Mukherjee M."/>
            <person name="Okumura C.Y."/>
            <person name="Schneider R."/>
            <person name="Smith A.J."/>
            <person name="Vanacova S."/>
            <person name="Villalvazo M."/>
            <person name="Haas B.J."/>
            <person name="Pertea M."/>
            <person name="Feldblyum T.V."/>
            <person name="Utterback T.R."/>
            <person name="Shu C.L."/>
            <person name="Osoegawa K."/>
            <person name="de Jong P.J."/>
            <person name="Hrdy I."/>
            <person name="Horvathova L."/>
            <person name="Zubacova Z."/>
            <person name="Dolezal P."/>
            <person name="Malik S.B."/>
            <person name="Logsdon J.M. Jr."/>
            <person name="Henze K."/>
            <person name="Gupta A."/>
            <person name="Wang C.C."/>
            <person name="Dunne R.L."/>
            <person name="Upcroft J.A."/>
            <person name="Upcroft P."/>
            <person name="White O."/>
            <person name="Salzberg S.L."/>
            <person name="Tang P."/>
            <person name="Chiu C.-H."/>
            <person name="Lee Y.-S."/>
            <person name="Embley T.M."/>
            <person name="Coombs G.H."/>
            <person name="Mottram J.C."/>
            <person name="Tachezy J."/>
            <person name="Fraser-Liggett C.M."/>
            <person name="Johnson P.J."/>
        </authorList>
    </citation>
    <scope>NUCLEOTIDE SEQUENCE [LARGE SCALE GENOMIC DNA]</scope>
    <source>
        <strain evidence="5">G3</strain>
    </source>
</reference>
<comment type="similarity">
    <text evidence="1 3">Belongs to the type-B carboxylesterase/lipase family.</text>
</comment>
<dbReference type="InterPro" id="IPR019826">
    <property type="entry name" value="Carboxylesterase_B_AS"/>
</dbReference>
<dbReference type="ESTHER" id="triva-a2fux4">
    <property type="family name" value="Carb_B_Root"/>
</dbReference>
<accession>A2FUX4</accession>
<evidence type="ECO:0000259" key="4">
    <source>
        <dbReference type="Pfam" id="PF00135"/>
    </source>
</evidence>
<dbReference type="EMBL" id="DS114045">
    <property type="protein sequence ID" value="EAX91290.1"/>
    <property type="molecule type" value="Genomic_DNA"/>
</dbReference>
<evidence type="ECO:0000256" key="2">
    <source>
        <dbReference type="ARBA" id="ARBA00022801"/>
    </source>
</evidence>
<dbReference type="VEuPathDB" id="TrichDB:TVAG_397910"/>
<organism evidence="5 6">
    <name type="scientific">Trichomonas vaginalis (strain ATCC PRA-98 / G3)</name>
    <dbReference type="NCBI Taxonomy" id="412133"/>
    <lineage>
        <taxon>Eukaryota</taxon>
        <taxon>Metamonada</taxon>
        <taxon>Parabasalia</taxon>
        <taxon>Trichomonadida</taxon>
        <taxon>Trichomonadidae</taxon>
        <taxon>Trichomonas</taxon>
    </lineage>
</organism>
<evidence type="ECO:0000256" key="1">
    <source>
        <dbReference type="ARBA" id="ARBA00005964"/>
    </source>
</evidence>
<sequence length="434" mass="49880">MSIVKTKYGDLQGVDLESGNRVYRGIPFAKPPIGPLRFKRPVPPDNWEGVRDATQFAKIPSQKDFKGFYEKEFFPNGKPENSEDCLYLNVWAPPVNPEKKYPVMFWIHGGSYEAGFSHGIEFDGDNIAKKECILVTTEYRLNVFGFLAHPILEADGQKSGNQALYDLILSLQWVQDNIEAFGGDKSNVTVFGQSAGAMLTQILLVSPMAANLFHKAILQSGGGYMVAPFLRNTYKDIVKTSEKFFKLMNIKTYDDLMSKTKEEIRKVYQDFPSLRLTPYIDGEIFPAKLEDCYQSKNYKNCPVIAGSNESEFDYLSYKYFYHCNLNMVKKQSENGFTPVYLYYMTFHPPGDDNPGCFHSAELWYVFSTFDRCWRPFGEKDKNLSEMIVTYWTNFSKTGNPNSEGLPQWTPYTLQNKKHLKIDFEGTQMEDAKWF</sequence>
<dbReference type="OMA" id="HWTNENI"/>